<accession>A0A1Y3ALG0</accession>
<protein>
    <submittedName>
        <fullName evidence="1">Uncharacterized protein</fullName>
    </submittedName>
</protein>
<sequence>MALSGFLIARVTLKLIEGDDW</sequence>
<reference evidence="1 2" key="1">
    <citation type="submission" date="2017-03" db="EMBL/GenBank/DDBJ databases">
        <title>Genome Survey of Euroglyphus maynei.</title>
        <authorList>
            <person name="Arlian L.G."/>
            <person name="Morgan M.S."/>
            <person name="Rider S.D."/>
        </authorList>
    </citation>
    <scope>NUCLEOTIDE SEQUENCE [LARGE SCALE GENOMIC DNA]</scope>
    <source>
        <strain evidence="1">Arlian Lab</strain>
        <tissue evidence="1">Whole body</tissue>
    </source>
</reference>
<keyword evidence="2" id="KW-1185">Reference proteome</keyword>
<comment type="caution">
    <text evidence="1">The sequence shown here is derived from an EMBL/GenBank/DDBJ whole genome shotgun (WGS) entry which is preliminary data.</text>
</comment>
<proteinExistence type="predicted"/>
<name>A0A1Y3ALG0_EURMA</name>
<dbReference type="AlphaFoldDB" id="A0A1Y3ALG0"/>
<dbReference type="EMBL" id="MUJZ01071429">
    <property type="protein sequence ID" value="OTF69272.1"/>
    <property type="molecule type" value="Genomic_DNA"/>
</dbReference>
<evidence type="ECO:0000313" key="2">
    <source>
        <dbReference type="Proteomes" id="UP000194236"/>
    </source>
</evidence>
<organism evidence="1 2">
    <name type="scientific">Euroglyphus maynei</name>
    <name type="common">Mayne's house dust mite</name>
    <dbReference type="NCBI Taxonomy" id="6958"/>
    <lineage>
        <taxon>Eukaryota</taxon>
        <taxon>Metazoa</taxon>
        <taxon>Ecdysozoa</taxon>
        <taxon>Arthropoda</taxon>
        <taxon>Chelicerata</taxon>
        <taxon>Arachnida</taxon>
        <taxon>Acari</taxon>
        <taxon>Acariformes</taxon>
        <taxon>Sarcoptiformes</taxon>
        <taxon>Astigmata</taxon>
        <taxon>Psoroptidia</taxon>
        <taxon>Analgoidea</taxon>
        <taxon>Pyroglyphidae</taxon>
        <taxon>Pyroglyphinae</taxon>
        <taxon>Euroglyphus</taxon>
    </lineage>
</organism>
<gene>
    <name evidence="1" type="ORF">BLA29_009817</name>
</gene>
<dbReference type="Proteomes" id="UP000194236">
    <property type="component" value="Unassembled WGS sequence"/>
</dbReference>
<evidence type="ECO:0000313" key="1">
    <source>
        <dbReference type="EMBL" id="OTF69272.1"/>
    </source>
</evidence>